<evidence type="ECO:0000313" key="1">
    <source>
        <dbReference type="EMBL" id="KAI7752396.1"/>
    </source>
</evidence>
<dbReference type="AlphaFoldDB" id="A0AAD5GU26"/>
<keyword evidence="2" id="KW-1185">Reference proteome</keyword>
<name>A0AAD5GU26_AMBAR</name>
<reference evidence="1" key="1">
    <citation type="submission" date="2022-06" db="EMBL/GenBank/DDBJ databases">
        <title>Uncovering the hologenomic basis of an extraordinary plant invasion.</title>
        <authorList>
            <person name="Bieker V.C."/>
            <person name="Martin M.D."/>
            <person name="Gilbert T."/>
            <person name="Hodgins K."/>
            <person name="Battlay P."/>
            <person name="Petersen B."/>
            <person name="Wilson J."/>
        </authorList>
    </citation>
    <scope>NUCLEOTIDE SEQUENCE</scope>
    <source>
        <strain evidence="1">AA19_3_7</strain>
        <tissue evidence="1">Leaf</tissue>
    </source>
</reference>
<proteinExistence type="predicted"/>
<gene>
    <name evidence="1" type="ORF">M8C21_018082</name>
</gene>
<protein>
    <submittedName>
        <fullName evidence="1">Uncharacterized protein</fullName>
    </submittedName>
</protein>
<accession>A0AAD5GU26</accession>
<comment type="caution">
    <text evidence="1">The sequence shown here is derived from an EMBL/GenBank/DDBJ whole genome shotgun (WGS) entry which is preliminary data.</text>
</comment>
<sequence length="19" mass="2271">MVYICPSIFNQRSLMLILE</sequence>
<evidence type="ECO:0000313" key="2">
    <source>
        <dbReference type="Proteomes" id="UP001206925"/>
    </source>
</evidence>
<organism evidence="1 2">
    <name type="scientific">Ambrosia artemisiifolia</name>
    <name type="common">Common ragweed</name>
    <dbReference type="NCBI Taxonomy" id="4212"/>
    <lineage>
        <taxon>Eukaryota</taxon>
        <taxon>Viridiplantae</taxon>
        <taxon>Streptophyta</taxon>
        <taxon>Embryophyta</taxon>
        <taxon>Tracheophyta</taxon>
        <taxon>Spermatophyta</taxon>
        <taxon>Magnoliopsida</taxon>
        <taxon>eudicotyledons</taxon>
        <taxon>Gunneridae</taxon>
        <taxon>Pentapetalae</taxon>
        <taxon>asterids</taxon>
        <taxon>campanulids</taxon>
        <taxon>Asterales</taxon>
        <taxon>Asteraceae</taxon>
        <taxon>Asteroideae</taxon>
        <taxon>Heliantheae alliance</taxon>
        <taxon>Heliantheae</taxon>
        <taxon>Ambrosia</taxon>
    </lineage>
</organism>
<dbReference type="Proteomes" id="UP001206925">
    <property type="component" value="Unassembled WGS sequence"/>
</dbReference>
<dbReference type="EMBL" id="JAMZMK010005699">
    <property type="protein sequence ID" value="KAI7752396.1"/>
    <property type="molecule type" value="Genomic_DNA"/>
</dbReference>